<proteinExistence type="inferred from homology"/>
<comment type="caution">
    <text evidence="6">The sequence shown here is derived from an EMBL/GenBank/DDBJ whole genome shotgun (WGS) entry which is preliminary data.</text>
</comment>
<dbReference type="InterPro" id="IPR051013">
    <property type="entry name" value="MBL_superfamily_lactonases"/>
</dbReference>
<sequence>MTPPRALPPPVEIPESRNTVQVYIIDTTSFMSGFPAGAFVEPVVPGFDTMECGSYAYLIRHPGSNTKYDTVLFDLGVRKDWENGPRISSRESKAMDSDVATILTENGQDLNDVGAIIWSHWHFDHAGDPATFPSTTDLIVGPGFQLDAMPGYPADKTSHVDARAWQGRQLHEVDFAAVGGGLSSPASSSSSKLVNIGRFRAYDFYGDGSFYLLDSPGHAAGHMSALARTTADPPSFMFLGGDIAHHCGEFRPSPYTPLPEHISPDPRPGRPRTSVCPGRVFLDVHPTRNPHAPFFDPVTGDRWHQDAAEAKRSIEKLSEADAYDNIFSVLAHDMTLVGVVDLYPKPANAWMAKGWKEKSRWTFLGDFTLAAEELTDEPPPSSSPVL</sequence>
<accession>A0ABR1VB52</accession>
<keyword evidence="3" id="KW-0378">Hydrolase</keyword>
<dbReference type="InterPro" id="IPR036866">
    <property type="entry name" value="RibonucZ/Hydroxyglut_hydro"/>
</dbReference>
<evidence type="ECO:0000313" key="7">
    <source>
        <dbReference type="Proteomes" id="UP001446871"/>
    </source>
</evidence>
<keyword evidence="7" id="KW-1185">Reference proteome</keyword>
<evidence type="ECO:0000256" key="1">
    <source>
        <dbReference type="ARBA" id="ARBA00007749"/>
    </source>
</evidence>
<keyword evidence="2" id="KW-0479">Metal-binding</keyword>
<protein>
    <recommendedName>
        <fullName evidence="5">Metallo-beta-lactamase domain-containing protein</fullName>
    </recommendedName>
</protein>
<dbReference type="PANTHER" id="PTHR42978:SF5">
    <property type="entry name" value="METALLO-BETA-LACTAMASE DOMAIN-CONTAINING PROTEIN"/>
    <property type="match status" value="1"/>
</dbReference>
<keyword evidence="4" id="KW-0862">Zinc</keyword>
<dbReference type="Gene3D" id="3.60.15.10">
    <property type="entry name" value="Ribonuclease Z/Hydroxyacylglutathione hydrolase-like"/>
    <property type="match status" value="1"/>
</dbReference>
<feature type="domain" description="Metallo-beta-lactamase" evidence="5">
    <location>
        <begin position="53"/>
        <end position="279"/>
    </location>
</feature>
<dbReference type="SUPFAM" id="SSF56281">
    <property type="entry name" value="Metallo-hydrolase/oxidoreductase"/>
    <property type="match status" value="1"/>
</dbReference>
<dbReference type="EMBL" id="JAQQWM010000004">
    <property type="protein sequence ID" value="KAK8068428.1"/>
    <property type="molecule type" value="Genomic_DNA"/>
</dbReference>
<gene>
    <name evidence="6" type="ORF">PG996_007540</name>
</gene>
<organism evidence="6 7">
    <name type="scientific">Apiospora saccharicola</name>
    <dbReference type="NCBI Taxonomy" id="335842"/>
    <lineage>
        <taxon>Eukaryota</taxon>
        <taxon>Fungi</taxon>
        <taxon>Dikarya</taxon>
        <taxon>Ascomycota</taxon>
        <taxon>Pezizomycotina</taxon>
        <taxon>Sordariomycetes</taxon>
        <taxon>Xylariomycetidae</taxon>
        <taxon>Amphisphaeriales</taxon>
        <taxon>Apiosporaceae</taxon>
        <taxon>Apiospora</taxon>
    </lineage>
</organism>
<dbReference type="CDD" id="cd07730">
    <property type="entry name" value="metallo-hydrolase-like_MBL-fold"/>
    <property type="match status" value="1"/>
</dbReference>
<dbReference type="SMART" id="SM00849">
    <property type="entry name" value="Lactamase_B"/>
    <property type="match status" value="1"/>
</dbReference>
<evidence type="ECO:0000256" key="3">
    <source>
        <dbReference type="ARBA" id="ARBA00022801"/>
    </source>
</evidence>
<dbReference type="InterPro" id="IPR001279">
    <property type="entry name" value="Metallo-B-lactamas"/>
</dbReference>
<reference evidence="6 7" key="1">
    <citation type="submission" date="2023-01" db="EMBL/GenBank/DDBJ databases">
        <title>Analysis of 21 Apiospora genomes using comparative genomics revels a genus with tremendous synthesis potential of carbohydrate active enzymes and secondary metabolites.</title>
        <authorList>
            <person name="Sorensen T."/>
        </authorList>
    </citation>
    <scope>NUCLEOTIDE SEQUENCE [LARGE SCALE GENOMIC DNA]</scope>
    <source>
        <strain evidence="6 7">CBS 83171</strain>
    </source>
</reference>
<evidence type="ECO:0000313" key="6">
    <source>
        <dbReference type="EMBL" id="KAK8068428.1"/>
    </source>
</evidence>
<evidence type="ECO:0000256" key="2">
    <source>
        <dbReference type="ARBA" id="ARBA00022723"/>
    </source>
</evidence>
<comment type="similarity">
    <text evidence="1">Belongs to the metallo-beta-lactamase superfamily.</text>
</comment>
<evidence type="ECO:0000256" key="4">
    <source>
        <dbReference type="ARBA" id="ARBA00022833"/>
    </source>
</evidence>
<dbReference type="Proteomes" id="UP001446871">
    <property type="component" value="Unassembled WGS sequence"/>
</dbReference>
<dbReference type="Pfam" id="PF00753">
    <property type="entry name" value="Lactamase_B"/>
    <property type="match status" value="1"/>
</dbReference>
<evidence type="ECO:0000259" key="5">
    <source>
        <dbReference type="SMART" id="SM00849"/>
    </source>
</evidence>
<name>A0ABR1VB52_9PEZI</name>
<dbReference type="PANTHER" id="PTHR42978">
    <property type="entry name" value="QUORUM-QUENCHING LACTONASE YTNP-RELATED-RELATED"/>
    <property type="match status" value="1"/>
</dbReference>